<accession>A0AA96J2Z5</accession>
<reference evidence="1" key="1">
    <citation type="submission" date="2023-07" db="EMBL/GenBank/DDBJ databases">
        <authorList>
            <person name="Xia Y."/>
        </authorList>
    </citation>
    <scope>NUCLEOTIDE SEQUENCE</scope>
    <source>
        <strain evidence="1">F</strain>
    </source>
</reference>
<proteinExistence type="predicted"/>
<protein>
    <submittedName>
        <fullName evidence="1">Uncharacterized protein</fullName>
    </submittedName>
</protein>
<dbReference type="EMBL" id="OR343188">
    <property type="protein sequence ID" value="WNL49665.1"/>
    <property type="molecule type" value="Genomic_DNA"/>
</dbReference>
<evidence type="ECO:0000313" key="1">
    <source>
        <dbReference type="EMBL" id="WNL49665.1"/>
    </source>
</evidence>
<sequence>MLPTSCRSFAQTQLPINIFFNKIFWREEKHVFLRKMFERTTGRVRRIIFPSPVFFKRVQHIKITLTLSSEHTRRYKYLVQIS</sequence>
<gene>
    <name evidence="1" type="ORF">MarFTMF_149</name>
</gene>
<organism evidence="1">
    <name type="scientific">Marseillevirus sp</name>
    <dbReference type="NCBI Taxonomy" id="2809551"/>
    <lineage>
        <taxon>Viruses</taxon>
        <taxon>Varidnaviria</taxon>
        <taxon>Bamfordvirae</taxon>
        <taxon>Nucleocytoviricota</taxon>
        <taxon>Megaviricetes</taxon>
        <taxon>Pimascovirales</taxon>
        <taxon>Pimascovirales incertae sedis</taxon>
        <taxon>Marseilleviridae</taxon>
        <taxon>Marseillevirus</taxon>
    </lineage>
</organism>
<name>A0AA96J2Z5_9VIRU</name>